<sequence length="160" mass="18289">MNNDAELLQQIVDVKTGEVLTQKELAKNHNFVMLFRNGMDDFMKLCAKDGKAAAILVAMIKQMGENNSLIVSRETLAELLNFSIPTIDRKLKYLRDNNFFCISKSGNMNIYTINSNLAWSTYANNRKYSKFSATVLISESEQEERHKTITKEVNKKITVQ</sequence>
<keyword evidence="4" id="KW-1185">Reference proteome</keyword>
<name>A0A072TDL7_MEDTR</name>
<accession>A0A072TDL7</accession>
<dbReference type="Pfam" id="PF05732">
    <property type="entry name" value="RepL"/>
    <property type="match status" value="1"/>
</dbReference>
<dbReference type="Proteomes" id="UP000002051">
    <property type="component" value="Unassembled WGS sequence"/>
</dbReference>
<dbReference type="InterPro" id="IPR036390">
    <property type="entry name" value="WH_DNA-bd_sf"/>
</dbReference>
<dbReference type="EnsemblPlants" id="KEH15492">
    <property type="protein sequence ID" value="KEH15492"/>
    <property type="gene ID" value="MTR_0934s0010"/>
</dbReference>
<protein>
    <submittedName>
        <fullName evidence="2">Firmicute plasmid replication protein RepL</fullName>
    </submittedName>
</protein>
<evidence type="ECO:0000313" key="2">
    <source>
        <dbReference type="EMBL" id="KEH15492.1"/>
    </source>
</evidence>
<evidence type="ECO:0000259" key="1">
    <source>
        <dbReference type="Pfam" id="PF05732"/>
    </source>
</evidence>
<organism evidence="2 4">
    <name type="scientific">Medicago truncatula</name>
    <name type="common">Barrel medic</name>
    <name type="synonym">Medicago tribuloides</name>
    <dbReference type="NCBI Taxonomy" id="3880"/>
    <lineage>
        <taxon>Eukaryota</taxon>
        <taxon>Viridiplantae</taxon>
        <taxon>Streptophyta</taxon>
        <taxon>Embryophyta</taxon>
        <taxon>Tracheophyta</taxon>
        <taxon>Spermatophyta</taxon>
        <taxon>Magnoliopsida</taxon>
        <taxon>eudicotyledons</taxon>
        <taxon>Gunneridae</taxon>
        <taxon>Pentapetalae</taxon>
        <taxon>rosids</taxon>
        <taxon>fabids</taxon>
        <taxon>Fabales</taxon>
        <taxon>Fabaceae</taxon>
        <taxon>Papilionoideae</taxon>
        <taxon>50 kb inversion clade</taxon>
        <taxon>NPAAA clade</taxon>
        <taxon>Hologalegina</taxon>
        <taxon>IRL clade</taxon>
        <taxon>Trifolieae</taxon>
        <taxon>Medicago</taxon>
    </lineage>
</organism>
<dbReference type="AlphaFoldDB" id="A0A072TDL7"/>
<dbReference type="EMBL" id="KL403658">
    <property type="protein sequence ID" value="KEH15492.1"/>
    <property type="molecule type" value="Genomic_DNA"/>
</dbReference>
<proteinExistence type="predicted"/>
<dbReference type="SUPFAM" id="SSF46785">
    <property type="entry name" value="Winged helix' DNA-binding domain"/>
    <property type="match status" value="1"/>
</dbReference>
<dbReference type="HOGENOM" id="CLU_1654800_0_0_1"/>
<evidence type="ECO:0000313" key="4">
    <source>
        <dbReference type="Proteomes" id="UP000002051"/>
    </source>
</evidence>
<evidence type="ECO:0000313" key="3">
    <source>
        <dbReference type="EnsemblPlants" id="KEH15492"/>
    </source>
</evidence>
<feature type="domain" description="Plasmid replication protein RepL" evidence="1">
    <location>
        <begin position="9"/>
        <end position="148"/>
    </location>
</feature>
<reference evidence="2 4" key="2">
    <citation type="journal article" date="2014" name="BMC Genomics">
        <title>An improved genome release (version Mt4.0) for the model legume Medicago truncatula.</title>
        <authorList>
            <person name="Tang H."/>
            <person name="Krishnakumar V."/>
            <person name="Bidwell S."/>
            <person name="Rosen B."/>
            <person name="Chan A."/>
            <person name="Zhou S."/>
            <person name="Gentzbittel L."/>
            <person name="Childs K.L."/>
            <person name="Yandell M."/>
            <person name="Gundlach H."/>
            <person name="Mayer K.F."/>
            <person name="Schwartz D.C."/>
            <person name="Town C.D."/>
        </authorList>
    </citation>
    <scope>GENOME REANNOTATION</scope>
    <source>
        <strain evidence="2">A17</strain>
        <strain evidence="3 4">cv. Jemalong A17</strain>
    </source>
</reference>
<dbReference type="GO" id="GO:0006260">
    <property type="term" value="P:DNA replication"/>
    <property type="evidence" value="ECO:0007669"/>
    <property type="project" value="InterPro"/>
</dbReference>
<dbReference type="GO" id="GO:0006276">
    <property type="term" value="P:plasmid maintenance"/>
    <property type="evidence" value="ECO:0007669"/>
    <property type="project" value="InterPro"/>
</dbReference>
<reference evidence="2 4" key="1">
    <citation type="journal article" date="2011" name="Nature">
        <title>The Medicago genome provides insight into the evolution of rhizobial symbioses.</title>
        <authorList>
            <person name="Young N.D."/>
            <person name="Debelle F."/>
            <person name="Oldroyd G.E."/>
            <person name="Geurts R."/>
            <person name="Cannon S.B."/>
            <person name="Udvardi M.K."/>
            <person name="Benedito V.A."/>
            <person name="Mayer K.F."/>
            <person name="Gouzy J."/>
            <person name="Schoof H."/>
            <person name="Van de Peer Y."/>
            <person name="Proost S."/>
            <person name="Cook D.R."/>
            <person name="Meyers B.C."/>
            <person name="Spannagl M."/>
            <person name="Cheung F."/>
            <person name="De Mita S."/>
            <person name="Krishnakumar V."/>
            <person name="Gundlach H."/>
            <person name="Zhou S."/>
            <person name="Mudge J."/>
            <person name="Bharti A.K."/>
            <person name="Murray J.D."/>
            <person name="Naoumkina M.A."/>
            <person name="Rosen B."/>
            <person name="Silverstein K.A."/>
            <person name="Tang H."/>
            <person name="Rombauts S."/>
            <person name="Zhao P.X."/>
            <person name="Zhou P."/>
            <person name="Barbe V."/>
            <person name="Bardou P."/>
            <person name="Bechner M."/>
            <person name="Bellec A."/>
            <person name="Berger A."/>
            <person name="Berges H."/>
            <person name="Bidwell S."/>
            <person name="Bisseling T."/>
            <person name="Choisne N."/>
            <person name="Couloux A."/>
            <person name="Denny R."/>
            <person name="Deshpande S."/>
            <person name="Dai X."/>
            <person name="Doyle J.J."/>
            <person name="Dudez A.M."/>
            <person name="Farmer A.D."/>
            <person name="Fouteau S."/>
            <person name="Franken C."/>
            <person name="Gibelin C."/>
            <person name="Gish J."/>
            <person name="Goldstein S."/>
            <person name="Gonzalez A.J."/>
            <person name="Green P.J."/>
            <person name="Hallab A."/>
            <person name="Hartog M."/>
            <person name="Hua A."/>
            <person name="Humphray S.J."/>
            <person name="Jeong D.H."/>
            <person name="Jing Y."/>
            <person name="Jocker A."/>
            <person name="Kenton S.M."/>
            <person name="Kim D.J."/>
            <person name="Klee K."/>
            <person name="Lai H."/>
            <person name="Lang C."/>
            <person name="Lin S."/>
            <person name="Macmil S.L."/>
            <person name="Magdelenat G."/>
            <person name="Matthews L."/>
            <person name="McCorrison J."/>
            <person name="Monaghan E.L."/>
            <person name="Mun J.H."/>
            <person name="Najar F.Z."/>
            <person name="Nicholson C."/>
            <person name="Noirot C."/>
            <person name="O'Bleness M."/>
            <person name="Paule C.R."/>
            <person name="Poulain J."/>
            <person name="Prion F."/>
            <person name="Qin B."/>
            <person name="Qu C."/>
            <person name="Retzel E.F."/>
            <person name="Riddle C."/>
            <person name="Sallet E."/>
            <person name="Samain S."/>
            <person name="Samson N."/>
            <person name="Sanders I."/>
            <person name="Saurat O."/>
            <person name="Scarpelli C."/>
            <person name="Schiex T."/>
            <person name="Segurens B."/>
            <person name="Severin A.J."/>
            <person name="Sherrier D.J."/>
            <person name="Shi R."/>
            <person name="Sims S."/>
            <person name="Singer S.R."/>
            <person name="Sinharoy S."/>
            <person name="Sterck L."/>
            <person name="Viollet A."/>
            <person name="Wang B.B."/>
            <person name="Wang K."/>
            <person name="Wang M."/>
            <person name="Wang X."/>
            <person name="Warfsmann J."/>
            <person name="Weissenbach J."/>
            <person name="White D.D."/>
            <person name="White J.D."/>
            <person name="Wiley G.B."/>
            <person name="Wincker P."/>
            <person name="Xing Y."/>
            <person name="Yang L."/>
            <person name="Yao Z."/>
            <person name="Ying F."/>
            <person name="Zhai J."/>
            <person name="Zhou L."/>
            <person name="Zuber A."/>
            <person name="Denarie J."/>
            <person name="Dixon R.A."/>
            <person name="May G.D."/>
            <person name="Schwartz D.C."/>
            <person name="Rogers J."/>
            <person name="Quetier F."/>
            <person name="Town C.D."/>
            <person name="Roe B.A."/>
        </authorList>
    </citation>
    <scope>NUCLEOTIDE SEQUENCE [LARGE SCALE GENOMIC DNA]</scope>
    <source>
        <strain evidence="2">A17</strain>
        <strain evidence="3 4">cv. Jemalong A17</strain>
    </source>
</reference>
<reference evidence="3" key="3">
    <citation type="submission" date="2015-06" db="UniProtKB">
        <authorList>
            <consortium name="EnsemblPlants"/>
        </authorList>
    </citation>
    <scope>IDENTIFICATION</scope>
    <source>
        <strain evidence="3">cv. Jemalong A17</strain>
    </source>
</reference>
<gene>
    <name evidence="2" type="ORF">MTR_0934s0010</name>
</gene>
<dbReference type="InterPro" id="IPR008813">
    <property type="entry name" value="Plasmid_replication_RepL"/>
</dbReference>